<organism evidence="1 2">
    <name type="scientific">Marinomonas phaeophyticola</name>
    <dbReference type="NCBI Taxonomy" id="3004091"/>
    <lineage>
        <taxon>Bacteria</taxon>
        <taxon>Pseudomonadati</taxon>
        <taxon>Pseudomonadota</taxon>
        <taxon>Gammaproteobacteria</taxon>
        <taxon>Oceanospirillales</taxon>
        <taxon>Oceanospirillaceae</taxon>
        <taxon>Marinomonas</taxon>
    </lineage>
</organism>
<keyword evidence="2" id="KW-1185">Reference proteome</keyword>
<dbReference type="PANTHER" id="PTHR35175">
    <property type="entry name" value="DUF1289 DOMAIN-CONTAINING PROTEIN"/>
    <property type="match status" value="1"/>
</dbReference>
<evidence type="ECO:0000313" key="1">
    <source>
        <dbReference type="EMBL" id="MCZ2722835.1"/>
    </source>
</evidence>
<dbReference type="Proteomes" id="UP001149719">
    <property type="component" value="Unassembled WGS sequence"/>
</dbReference>
<gene>
    <name evidence="1" type="ORF">O1D97_14760</name>
</gene>
<dbReference type="PANTHER" id="PTHR35175:SF2">
    <property type="entry name" value="DUF1289 DOMAIN-CONTAINING PROTEIN"/>
    <property type="match status" value="1"/>
</dbReference>
<proteinExistence type="predicted"/>
<dbReference type="RefSeq" id="WP_269126795.1">
    <property type="nucleotide sequence ID" value="NZ_JAPUBN010000019.1"/>
</dbReference>
<comment type="caution">
    <text evidence="1">The sequence shown here is derived from an EMBL/GenBank/DDBJ whole genome shotgun (WGS) entry which is preliminary data.</text>
</comment>
<sequence>MAIQKTSCVRRCCLDEKDVCMGCFRNLNEILHWHEFSKEEIEAALGRTEERRQEYFRLFPSAKLTSNSY</sequence>
<dbReference type="Pfam" id="PF06945">
    <property type="entry name" value="DUF1289"/>
    <property type="match status" value="1"/>
</dbReference>
<protein>
    <submittedName>
        <fullName evidence="1">DUF1289 domain-containing protein</fullName>
    </submittedName>
</protein>
<name>A0ABT4JX75_9GAMM</name>
<accession>A0ABT4JX75</accession>
<dbReference type="InterPro" id="IPR010710">
    <property type="entry name" value="DUF1289"/>
</dbReference>
<dbReference type="EMBL" id="JAPUBN010000019">
    <property type="protein sequence ID" value="MCZ2722835.1"/>
    <property type="molecule type" value="Genomic_DNA"/>
</dbReference>
<reference evidence="1" key="1">
    <citation type="submission" date="2022-12" db="EMBL/GenBank/DDBJ databases">
        <title>Marinomonas 15G1-11 sp. nov, isolated from marine algae.</title>
        <authorList>
            <person name="Butt M."/>
            <person name="Choi D.G."/>
            <person name="Kim J.M."/>
            <person name="Lee J.K."/>
            <person name="Baek J.H."/>
            <person name="Jeon C.O."/>
        </authorList>
    </citation>
    <scope>NUCLEOTIDE SEQUENCE</scope>
    <source>
        <strain evidence="1">15G1-11</strain>
    </source>
</reference>
<evidence type="ECO:0000313" key="2">
    <source>
        <dbReference type="Proteomes" id="UP001149719"/>
    </source>
</evidence>